<sequence length="296" mass="33853">MSIAPKRAPKLIYFSAWFCPFAHRATLALEHYAHGGEISYEWKESLGWEKRKSTSSEVKTKHENWYHYKSPELLRHNPLGMVPTLVTPATYEDKDGDPSRNVVTESLVCVQFIDELVRGNAYAGETAAIMPSDPYARAKARVDADWVNKNVCSRYYHVLVRQEASEQREAFEKLVEGLETFAAWCGSGEGKFYGGQTTPGLVDYALFPWAWRLPVFEHYRGMDFKIPRTAALKSYHDWMEAMLAREQVRKTLPPWDDYLEHIGRYADGSARSKVANAVRSGRAAHDYDDKEDNTDS</sequence>
<dbReference type="InterPro" id="IPR036249">
    <property type="entry name" value="Thioredoxin-like_sf"/>
</dbReference>
<evidence type="ECO:0000256" key="1">
    <source>
        <dbReference type="ARBA" id="ARBA00011067"/>
    </source>
</evidence>
<dbReference type="InterPro" id="IPR036282">
    <property type="entry name" value="Glutathione-S-Trfase_C_sf"/>
</dbReference>
<organism evidence="6 7">
    <name type="scientific">Ostreococcus tauri</name>
    <name type="common">Marine green alga</name>
    <dbReference type="NCBI Taxonomy" id="70448"/>
    <lineage>
        <taxon>Eukaryota</taxon>
        <taxon>Viridiplantae</taxon>
        <taxon>Chlorophyta</taxon>
        <taxon>Mamiellophyceae</taxon>
        <taxon>Mamiellales</taxon>
        <taxon>Bathycoccaceae</taxon>
        <taxon>Ostreococcus</taxon>
    </lineage>
</organism>
<dbReference type="RefSeq" id="XP_022841327.1">
    <property type="nucleotide sequence ID" value="XM_022982550.1"/>
</dbReference>
<dbReference type="GO" id="GO:0005737">
    <property type="term" value="C:cytoplasm"/>
    <property type="evidence" value="ECO:0007669"/>
    <property type="project" value="InterPro"/>
</dbReference>
<feature type="region of interest" description="Disordered" evidence="3">
    <location>
        <begin position="271"/>
        <end position="296"/>
    </location>
</feature>
<dbReference type="GO" id="GO:0045174">
    <property type="term" value="F:glutathione dehydrogenase (ascorbate) activity"/>
    <property type="evidence" value="ECO:0007669"/>
    <property type="project" value="UniProtKB-ARBA"/>
</dbReference>
<dbReference type="InParanoid" id="A0A096PAV4"/>
<feature type="domain" description="GST N-terminal" evidence="4">
    <location>
        <begin position="9"/>
        <end position="121"/>
    </location>
</feature>
<proteinExistence type="inferred from homology"/>
<accession>A0A096PAV4</accession>
<comment type="similarity">
    <text evidence="1">Belongs to the GST superfamily. Omega family.</text>
</comment>
<dbReference type="STRING" id="70448.A0A096PAV4"/>
<reference evidence="6 7" key="2">
    <citation type="journal article" date="2014" name="BMC Genomics">
        <title>An improved genome of the model marine alga Ostreococcus tauri unfolds by assessing Illumina de novo assemblies.</title>
        <authorList>
            <person name="Blanc-Mathieu R."/>
            <person name="Verhelst B."/>
            <person name="Derelle E."/>
            <person name="Rombauts S."/>
            <person name="Bouget F.Y."/>
            <person name="Carre I."/>
            <person name="Chateau A."/>
            <person name="Eyre-Walker A."/>
            <person name="Grimsley N."/>
            <person name="Moreau H."/>
            <person name="Piegu B."/>
            <person name="Rivals E."/>
            <person name="Schackwitz W."/>
            <person name="Van de Peer Y."/>
            <person name="Piganeau G."/>
        </authorList>
    </citation>
    <scope>NUCLEOTIDE SEQUENCE [LARGE SCALE GENOMIC DNA]</scope>
    <source>
        <strain evidence="7">OTTH 0595 / CCAP 157/2 / RCC745</strain>
    </source>
</reference>
<dbReference type="GO" id="GO:0004364">
    <property type="term" value="F:glutathione transferase activity"/>
    <property type="evidence" value="ECO:0007669"/>
    <property type="project" value="InterPro"/>
</dbReference>
<dbReference type="GeneID" id="34946377"/>
<keyword evidence="2" id="KW-0560">Oxidoreductase</keyword>
<feature type="domain" description="GST C-terminal" evidence="5">
    <location>
        <begin position="133"/>
        <end position="265"/>
    </location>
</feature>
<dbReference type="PROSITE" id="PS50405">
    <property type="entry name" value="GST_CTER"/>
    <property type="match status" value="1"/>
</dbReference>
<keyword evidence="7" id="KW-1185">Reference proteome</keyword>
<gene>
    <name evidence="6" type="ORF">OT_ostta14g01390</name>
</gene>
<dbReference type="InterPro" id="IPR005442">
    <property type="entry name" value="GST_omega"/>
</dbReference>
<evidence type="ECO:0000313" key="7">
    <source>
        <dbReference type="Proteomes" id="UP000009170"/>
    </source>
</evidence>
<dbReference type="SUPFAM" id="SSF47616">
    <property type="entry name" value="GST C-terminal domain-like"/>
    <property type="match status" value="1"/>
</dbReference>
<comment type="caution">
    <text evidence="6">The sequence shown here is derived from an EMBL/GenBank/DDBJ whole genome shotgun (WGS) entry which is preliminary data.</text>
</comment>
<evidence type="ECO:0000259" key="5">
    <source>
        <dbReference type="PROSITE" id="PS50405"/>
    </source>
</evidence>
<evidence type="ECO:0000256" key="2">
    <source>
        <dbReference type="ARBA" id="ARBA00023002"/>
    </source>
</evidence>
<dbReference type="InterPro" id="IPR004045">
    <property type="entry name" value="Glutathione_S-Trfase_N"/>
</dbReference>
<dbReference type="PANTHER" id="PTHR43968:SF6">
    <property type="entry name" value="GLUTATHIONE S-TRANSFERASE OMEGA"/>
    <property type="match status" value="1"/>
</dbReference>
<dbReference type="Pfam" id="PF13409">
    <property type="entry name" value="GST_N_2"/>
    <property type="match status" value="1"/>
</dbReference>
<dbReference type="PROSITE" id="PS50404">
    <property type="entry name" value="GST_NTER"/>
    <property type="match status" value="1"/>
</dbReference>
<dbReference type="OrthoDB" id="4951845at2759"/>
<evidence type="ECO:0000313" key="6">
    <source>
        <dbReference type="EMBL" id="CEG02062.1"/>
    </source>
</evidence>
<dbReference type="InterPro" id="IPR010987">
    <property type="entry name" value="Glutathione-S-Trfase_C-like"/>
</dbReference>
<dbReference type="PANTHER" id="PTHR43968">
    <property type="match status" value="1"/>
</dbReference>
<dbReference type="FunCoup" id="A0A096PAV4">
    <property type="interactions" value="568"/>
</dbReference>
<name>A0A096PAV4_OSTTA</name>
<dbReference type="AlphaFoldDB" id="A0A096PAV4"/>
<dbReference type="FunFam" id="1.20.1050.10:FF:000009">
    <property type="entry name" value="Glutathione S-transferase omega-1"/>
    <property type="match status" value="1"/>
</dbReference>
<protein>
    <submittedName>
        <fullName evidence="6">Thioredoxin-like fold</fullName>
    </submittedName>
</protein>
<evidence type="ECO:0000256" key="3">
    <source>
        <dbReference type="SAM" id="MobiDB-lite"/>
    </source>
</evidence>
<dbReference type="PRINTS" id="PR01625">
    <property type="entry name" value="GSTRNSFRASEO"/>
</dbReference>
<dbReference type="Proteomes" id="UP000009170">
    <property type="component" value="Unassembled WGS sequence"/>
</dbReference>
<dbReference type="Gene3D" id="1.20.1050.10">
    <property type="match status" value="1"/>
</dbReference>
<dbReference type="EMBL" id="CAID01000014">
    <property type="protein sequence ID" value="CEG02062.1"/>
    <property type="molecule type" value="Genomic_DNA"/>
</dbReference>
<dbReference type="InterPro" id="IPR050983">
    <property type="entry name" value="GST_Omega/HSP26"/>
</dbReference>
<reference evidence="7" key="1">
    <citation type="journal article" date="2006" name="Proc. Natl. Acad. Sci. U.S.A.">
        <title>Genome analysis of the smallest free-living eukaryote Ostreococcus tauri unveils many unique features.</title>
        <authorList>
            <person name="Derelle E."/>
            <person name="Ferraz C."/>
            <person name="Rombauts S."/>
            <person name="Rouze P."/>
            <person name="Worden A.Z."/>
            <person name="Robbens S."/>
            <person name="Partensky F."/>
            <person name="Degroeve S."/>
            <person name="Echeynie S."/>
            <person name="Cooke R."/>
            <person name="Saeys Y."/>
            <person name="Wuyts J."/>
            <person name="Jabbari K."/>
            <person name="Bowler C."/>
            <person name="Panaud O."/>
            <person name="Piegu B."/>
            <person name="Ball S.G."/>
            <person name="Ral J.-P."/>
            <person name="Bouget F.-Y."/>
            <person name="Piganeau G."/>
            <person name="De Baets B."/>
            <person name="Picard A."/>
            <person name="Delseny M."/>
            <person name="Demaille J."/>
            <person name="Van de Peer Y."/>
            <person name="Moreau H."/>
        </authorList>
    </citation>
    <scope>NUCLEOTIDE SEQUENCE [LARGE SCALE GENOMIC DNA]</scope>
    <source>
        <strain evidence="7">OTTH 0595 / CCAP 157/2 / RCC745</strain>
    </source>
</reference>
<dbReference type="SUPFAM" id="SSF52833">
    <property type="entry name" value="Thioredoxin-like"/>
    <property type="match status" value="1"/>
</dbReference>
<evidence type="ECO:0000259" key="4">
    <source>
        <dbReference type="PROSITE" id="PS50404"/>
    </source>
</evidence>
<dbReference type="Gene3D" id="3.40.30.10">
    <property type="entry name" value="Glutaredoxin"/>
    <property type="match status" value="1"/>
</dbReference>
<dbReference type="KEGG" id="ota:OT_ostta14g01390"/>